<sequence>PDPATLALLAVGACLPLLRKRK</sequence>
<name>A0A0F9H8H5_9ZZZZ</name>
<comment type="caution">
    <text evidence="1">The sequence shown here is derived from an EMBL/GenBank/DDBJ whole genome shotgun (WGS) entry which is preliminary data.</text>
</comment>
<evidence type="ECO:0000313" key="1">
    <source>
        <dbReference type="EMBL" id="KKL99281.1"/>
    </source>
</evidence>
<dbReference type="EMBL" id="LAZR01017713">
    <property type="protein sequence ID" value="KKL99281.1"/>
    <property type="molecule type" value="Genomic_DNA"/>
</dbReference>
<feature type="non-terminal residue" evidence="1">
    <location>
        <position position="1"/>
    </location>
</feature>
<reference evidence="1" key="1">
    <citation type="journal article" date="2015" name="Nature">
        <title>Complex archaea that bridge the gap between prokaryotes and eukaryotes.</title>
        <authorList>
            <person name="Spang A."/>
            <person name="Saw J.H."/>
            <person name="Jorgensen S.L."/>
            <person name="Zaremba-Niedzwiedzka K."/>
            <person name="Martijn J."/>
            <person name="Lind A.E."/>
            <person name="van Eijk R."/>
            <person name="Schleper C."/>
            <person name="Guy L."/>
            <person name="Ettema T.J."/>
        </authorList>
    </citation>
    <scope>NUCLEOTIDE SEQUENCE</scope>
</reference>
<dbReference type="AlphaFoldDB" id="A0A0F9H8H5"/>
<organism evidence="1">
    <name type="scientific">marine sediment metagenome</name>
    <dbReference type="NCBI Taxonomy" id="412755"/>
    <lineage>
        <taxon>unclassified sequences</taxon>
        <taxon>metagenomes</taxon>
        <taxon>ecological metagenomes</taxon>
    </lineage>
</organism>
<proteinExistence type="predicted"/>
<gene>
    <name evidence="1" type="ORF">LCGC14_1815950</name>
</gene>
<evidence type="ECO:0008006" key="2">
    <source>
        <dbReference type="Google" id="ProtNLM"/>
    </source>
</evidence>
<accession>A0A0F9H8H5</accession>
<protein>
    <recommendedName>
        <fullName evidence="2">PEP-CTERM protein-sorting domain-containing protein</fullName>
    </recommendedName>
</protein>